<comment type="caution">
    <text evidence="1">The sequence shown here is derived from an EMBL/GenBank/DDBJ whole genome shotgun (WGS) entry which is preliminary data.</text>
</comment>
<organism evidence="1 2">
    <name type="scientific">Portunus trituberculatus</name>
    <name type="common">Swimming crab</name>
    <name type="synonym">Neptunus trituberculatus</name>
    <dbReference type="NCBI Taxonomy" id="210409"/>
    <lineage>
        <taxon>Eukaryota</taxon>
        <taxon>Metazoa</taxon>
        <taxon>Ecdysozoa</taxon>
        <taxon>Arthropoda</taxon>
        <taxon>Crustacea</taxon>
        <taxon>Multicrustacea</taxon>
        <taxon>Malacostraca</taxon>
        <taxon>Eumalacostraca</taxon>
        <taxon>Eucarida</taxon>
        <taxon>Decapoda</taxon>
        <taxon>Pleocyemata</taxon>
        <taxon>Brachyura</taxon>
        <taxon>Eubrachyura</taxon>
        <taxon>Portunoidea</taxon>
        <taxon>Portunidae</taxon>
        <taxon>Portuninae</taxon>
        <taxon>Portunus</taxon>
    </lineage>
</organism>
<protein>
    <submittedName>
        <fullName evidence="1">Uncharacterized protein</fullName>
    </submittedName>
</protein>
<keyword evidence="2" id="KW-1185">Reference proteome</keyword>
<reference evidence="1 2" key="1">
    <citation type="submission" date="2019-05" db="EMBL/GenBank/DDBJ databases">
        <title>Another draft genome of Portunus trituberculatus and its Hox gene families provides insights of decapod evolution.</title>
        <authorList>
            <person name="Jeong J.-H."/>
            <person name="Song I."/>
            <person name="Kim S."/>
            <person name="Choi T."/>
            <person name="Kim D."/>
            <person name="Ryu S."/>
            <person name="Kim W."/>
        </authorList>
    </citation>
    <scope>NUCLEOTIDE SEQUENCE [LARGE SCALE GENOMIC DNA]</scope>
    <source>
        <tissue evidence="1">Muscle</tissue>
    </source>
</reference>
<accession>A0A5B7IFL7</accession>
<gene>
    <name evidence="1" type="ORF">E2C01_078909</name>
</gene>
<dbReference type="EMBL" id="VSRR010064666">
    <property type="protein sequence ID" value="MPC84181.1"/>
    <property type="molecule type" value="Genomic_DNA"/>
</dbReference>
<proteinExistence type="predicted"/>
<evidence type="ECO:0000313" key="1">
    <source>
        <dbReference type="EMBL" id="MPC84181.1"/>
    </source>
</evidence>
<dbReference type="AlphaFoldDB" id="A0A5B7IFL7"/>
<dbReference type="Proteomes" id="UP000324222">
    <property type="component" value="Unassembled WGS sequence"/>
</dbReference>
<evidence type="ECO:0000313" key="2">
    <source>
        <dbReference type="Proteomes" id="UP000324222"/>
    </source>
</evidence>
<name>A0A5B7IFL7_PORTR</name>
<sequence length="35" mass="4058">MVGEWHVVIPFGLRRKSVYNIQCYFNVLGAFGMQP</sequence>